<organism evidence="4 5">
    <name type="scientific">Brachybacterium muris UCD-AY4</name>
    <dbReference type="NCBI Taxonomy" id="1249481"/>
    <lineage>
        <taxon>Bacteria</taxon>
        <taxon>Bacillati</taxon>
        <taxon>Actinomycetota</taxon>
        <taxon>Actinomycetes</taxon>
        <taxon>Micrococcales</taxon>
        <taxon>Dermabacteraceae</taxon>
        <taxon>Brachybacterium</taxon>
    </lineage>
</organism>
<keyword evidence="5" id="KW-1185">Reference proteome</keyword>
<sequence>MPSAPTRPARLVLTRRGRLARSILVLAAVIAVAIALVLGIRAISDGSDPAGSSTTGGAPTTSTAPSDGGGPSDAGGAEETPTPETDPELTGDEEAAEPGPGLRTTRSGIVRSDTEGDGTWTVPQPVPPAGEPAGTVHRYALRVEGGIGIAPEEAAQEVAAILADERGWASVHDVSFEQVADPDQAEFTISLASPPTVDELCLPAQTHGIWSCRIGPEVALNSDRWVHMTPTYDDVAEYRAYMVNHEVGHFLGHGHESCGGEGLAAPVMMQQSKGLQGCRPNAWPTSDGS</sequence>
<keyword evidence="2" id="KW-0472">Membrane</keyword>
<protein>
    <recommendedName>
        <fullName evidence="3">DUF3152 domain-containing protein</fullName>
    </recommendedName>
</protein>
<reference evidence="4 5" key="1">
    <citation type="journal article" date="2013" name="Genome Announc.">
        <title>Draft genome sequence of an Actinobacterium, Brachybacterium muris strain UCD-AY4.</title>
        <authorList>
            <person name="Lo J.R."/>
            <person name="Lang J.M."/>
            <person name="Darling A.E."/>
            <person name="Eisen J.A."/>
            <person name="Coil D.A."/>
        </authorList>
    </citation>
    <scope>NUCLEOTIDE SEQUENCE [LARGE SCALE GENOMIC DNA]</scope>
    <source>
        <strain evidence="4 5">UCD-AY4</strain>
    </source>
</reference>
<dbReference type="AlphaFoldDB" id="A0A022KXZ3"/>
<evidence type="ECO:0000313" key="5">
    <source>
        <dbReference type="Proteomes" id="UP000019754"/>
    </source>
</evidence>
<evidence type="ECO:0000259" key="3">
    <source>
        <dbReference type="Pfam" id="PF11350"/>
    </source>
</evidence>
<dbReference type="GO" id="GO:0008237">
    <property type="term" value="F:metallopeptidase activity"/>
    <property type="evidence" value="ECO:0007669"/>
    <property type="project" value="InterPro"/>
</dbReference>
<feature type="region of interest" description="Disordered" evidence="1">
    <location>
        <begin position="46"/>
        <end position="133"/>
    </location>
</feature>
<dbReference type="Proteomes" id="UP000019754">
    <property type="component" value="Unassembled WGS sequence"/>
</dbReference>
<feature type="compositionally biased region" description="Low complexity" evidence="1">
    <location>
        <begin position="46"/>
        <end position="66"/>
    </location>
</feature>
<dbReference type="EMBL" id="AORC01000002">
    <property type="protein sequence ID" value="EYT51200.1"/>
    <property type="molecule type" value="Genomic_DNA"/>
</dbReference>
<dbReference type="RefSeq" id="WP_017824646.1">
    <property type="nucleotide sequence ID" value="NZ_KB403091.1"/>
</dbReference>
<dbReference type="HOGENOM" id="CLU_037318_1_0_11"/>
<dbReference type="Pfam" id="PF11350">
    <property type="entry name" value="DUF3152"/>
    <property type="match status" value="1"/>
</dbReference>
<evidence type="ECO:0000313" key="4">
    <source>
        <dbReference type="EMBL" id="EYT51200.1"/>
    </source>
</evidence>
<feature type="compositionally biased region" description="Low complexity" evidence="1">
    <location>
        <begin position="74"/>
        <end position="83"/>
    </location>
</feature>
<dbReference type="InterPro" id="IPR022603">
    <property type="entry name" value="DUF3152"/>
</dbReference>
<feature type="domain" description="DUF3152" evidence="3">
    <location>
        <begin position="114"/>
        <end position="275"/>
    </location>
</feature>
<comment type="caution">
    <text evidence="4">The sequence shown here is derived from an EMBL/GenBank/DDBJ whole genome shotgun (WGS) entry which is preliminary data.</text>
</comment>
<feature type="compositionally biased region" description="Acidic residues" evidence="1">
    <location>
        <begin position="85"/>
        <end position="96"/>
    </location>
</feature>
<evidence type="ECO:0000256" key="2">
    <source>
        <dbReference type="SAM" id="Phobius"/>
    </source>
</evidence>
<keyword evidence="2" id="KW-0812">Transmembrane</keyword>
<keyword evidence="2" id="KW-1133">Transmembrane helix</keyword>
<dbReference type="STRING" id="1249481.D641_0101740"/>
<dbReference type="SUPFAM" id="SSF55486">
    <property type="entry name" value="Metalloproteases ('zincins'), catalytic domain"/>
    <property type="match status" value="1"/>
</dbReference>
<proteinExistence type="predicted"/>
<feature type="transmembrane region" description="Helical" evidence="2">
    <location>
        <begin position="23"/>
        <end position="43"/>
    </location>
</feature>
<name>A0A022KXZ3_9MICO</name>
<gene>
    <name evidence="4" type="ORF">D641_0101740</name>
</gene>
<accession>A0A022KXZ3</accession>
<evidence type="ECO:0000256" key="1">
    <source>
        <dbReference type="SAM" id="MobiDB-lite"/>
    </source>
</evidence>
<dbReference type="Gene3D" id="3.40.390.10">
    <property type="entry name" value="Collagenase (Catalytic Domain)"/>
    <property type="match status" value="1"/>
</dbReference>
<dbReference type="InterPro" id="IPR024079">
    <property type="entry name" value="MetalloPept_cat_dom_sf"/>
</dbReference>